<evidence type="ECO:0008006" key="4">
    <source>
        <dbReference type="Google" id="ProtNLM"/>
    </source>
</evidence>
<organism evidence="2 3">
    <name type="scientific">Streptomyces glomeratus</name>
    <dbReference type="NCBI Taxonomy" id="284452"/>
    <lineage>
        <taxon>Bacteria</taxon>
        <taxon>Bacillati</taxon>
        <taxon>Actinomycetota</taxon>
        <taxon>Actinomycetes</taxon>
        <taxon>Kitasatosporales</taxon>
        <taxon>Streptomycetaceae</taxon>
        <taxon>Streptomyces</taxon>
    </lineage>
</organism>
<dbReference type="Proteomes" id="UP001501532">
    <property type="component" value="Unassembled WGS sequence"/>
</dbReference>
<dbReference type="EMBL" id="BAAAUF010000013">
    <property type="protein sequence ID" value="GAA3037035.1"/>
    <property type="molecule type" value="Genomic_DNA"/>
</dbReference>
<comment type="caution">
    <text evidence="2">The sequence shown here is derived from an EMBL/GenBank/DDBJ whole genome shotgun (WGS) entry which is preliminary data.</text>
</comment>
<protein>
    <recommendedName>
        <fullName evidence="4">Terminase</fullName>
    </recommendedName>
</protein>
<gene>
    <name evidence="2" type="ORF">GCM10010448_19320</name>
</gene>
<feature type="region of interest" description="Disordered" evidence="1">
    <location>
        <begin position="103"/>
        <end position="128"/>
    </location>
</feature>
<proteinExistence type="predicted"/>
<reference evidence="3" key="1">
    <citation type="journal article" date="2019" name="Int. J. Syst. Evol. Microbiol.">
        <title>The Global Catalogue of Microorganisms (GCM) 10K type strain sequencing project: providing services to taxonomists for standard genome sequencing and annotation.</title>
        <authorList>
            <consortium name="The Broad Institute Genomics Platform"/>
            <consortium name="The Broad Institute Genome Sequencing Center for Infectious Disease"/>
            <person name="Wu L."/>
            <person name="Ma J."/>
        </authorList>
    </citation>
    <scope>NUCLEOTIDE SEQUENCE [LARGE SCALE GENOMIC DNA]</scope>
    <source>
        <strain evidence="3">JCM 9091</strain>
    </source>
</reference>
<accession>A0ABP6LBX6</accession>
<dbReference type="RefSeq" id="WP_234512982.1">
    <property type="nucleotide sequence ID" value="NZ_BAAAUF010000013.1"/>
</dbReference>
<keyword evidence="3" id="KW-1185">Reference proteome</keyword>
<evidence type="ECO:0000256" key="1">
    <source>
        <dbReference type="SAM" id="MobiDB-lite"/>
    </source>
</evidence>
<evidence type="ECO:0000313" key="3">
    <source>
        <dbReference type="Proteomes" id="UP001501532"/>
    </source>
</evidence>
<sequence length="128" mass="13827">MTHLNVAAGQDAVSVTPVPDGLDESGTRLWESVADGFDLDVHEQLLLLQACRTADLLDRLSLEAGRGRLTVRNAKGEEVTNPVITEHRQQSLVLARLLASLRMPSGEEDGRPQRRGGARGSYGVRAVS</sequence>
<evidence type="ECO:0000313" key="2">
    <source>
        <dbReference type="EMBL" id="GAA3037035.1"/>
    </source>
</evidence>
<name>A0ABP6LBX6_9ACTN</name>